<dbReference type="GO" id="GO:0012505">
    <property type="term" value="C:endomembrane system"/>
    <property type="evidence" value="ECO:0007669"/>
    <property type="project" value="UniProtKB-SubCell"/>
</dbReference>
<evidence type="ECO:0000313" key="10">
    <source>
        <dbReference type="EMBL" id="CAG7818831.1"/>
    </source>
</evidence>
<comment type="caution">
    <text evidence="7">Lacks conserved residue(s) required for the propagation of feature annotation.</text>
</comment>
<evidence type="ECO:0000256" key="7">
    <source>
        <dbReference type="PROSITE-ProRule" id="PRU00124"/>
    </source>
</evidence>
<evidence type="ECO:0000256" key="2">
    <source>
        <dbReference type="ARBA" id="ARBA00022692"/>
    </source>
</evidence>
<dbReference type="InterPro" id="IPR002172">
    <property type="entry name" value="LDrepeatLR_classA_rpt"/>
</dbReference>
<name>A0A8J2P8L0_9HEXA</name>
<dbReference type="PANTHER" id="PTHR24270">
    <property type="entry name" value="LOW-DENSITY LIPOPROTEIN RECEPTOR-RELATED"/>
    <property type="match status" value="1"/>
</dbReference>
<keyword evidence="5" id="KW-0472">Membrane</keyword>
<organism evidence="10 11">
    <name type="scientific">Allacma fusca</name>
    <dbReference type="NCBI Taxonomy" id="39272"/>
    <lineage>
        <taxon>Eukaryota</taxon>
        <taxon>Metazoa</taxon>
        <taxon>Ecdysozoa</taxon>
        <taxon>Arthropoda</taxon>
        <taxon>Hexapoda</taxon>
        <taxon>Collembola</taxon>
        <taxon>Symphypleona</taxon>
        <taxon>Sminthuridae</taxon>
        <taxon>Allacma</taxon>
    </lineage>
</organism>
<keyword evidence="2" id="KW-0812">Transmembrane</keyword>
<dbReference type="PROSITE" id="PS01209">
    <property type="entry name" value="LDLRA_1"/>
    <property type="match status" value="1"/>
</dbReference>
<protein>
    <submittedName>
        <fullName evidence="10">Uncharacterized protein</fullName>
    </submittedName>
</protein>
<feature type="chain" id="PRO_5035310003" evidence="9">
    <location>
        <begin position="25"/>
        <end position="228"/>
    </location>
</feature>
<dbReference type="OrthoDB" id="9990982at2759"/>
<evidence type="ECO:0000256" key="9">
    <source>
        <dbReference type="SAM" id="SignalP"/>
    </source>
</evidence>
<evidence type="ECO:0000256" key="8">
    <source>
        <dbReference type="SAM" id="MobiDB-lite"/>
    </source>
</evidence>
<keyword evidence="6 7" id="KW-1015">Disulfide bond</keyword>
<keyword evidence="11" id="KW-1185">Reference proteome</keyword>
<dbReference type="EMBL" id="CAJVCH010431654">
    <property type="protein sequence ID" value="CAG7818831.1"/>
    <property type="molecule type" value="Genomic_DNA"/>
</dbReference>
<feature type="disulfide bond" evidence="7">
    <location>
        <begin position="127"/>
        <end position="142"/>
    </location>
</feature>
<keyword evidence="9" id="KW-0732">Signal</keyword>
<feature type="compositionally biased region" description="Basic residues" evidence="8">
    <location>
        <begin position="214"/>
        <end position="228"/>
    </location>
</feature>
<evidence type="ECO:0000313" key="11">
    <source>
        <dbReference type="Proteomes" id="UP000708208"/>
    </source>
</evidence>
<gene>
    <name evidence="10" type="ORF">AFUS01_LOCUS29310</name>
</gene>
<evidence type="ECO:0000256" key="4">
    <source>
        <dbReference type="ARBA" id="ARBA00022989"/>
    </source>
</evidence>
<dbReference type="InterPro" id="IPR050685">
    <property type="entry name" value="LDLR"/>
</dbReference>
<comment type="subcellular location">
    <subcellularLocation>
        <location evidence="1">Membrane</location>
        <topology evidence="1">Single-pass membrane protein</topology>
    </subcellularLocation>
</comment>
<feature type="disulfide bond" evidence="7">
    <location>
        <begin position="161"/>
        <end position="176"/>
    </location>
</feature>
<feature type="signal peptide" evidence="9">
    <location>
        <begin position="1"/>
        <end position="24"/>
    </location>
</feature>
<dbReference type="PROSITE" id="PS50068">
    <property type="entry name" value="LDLRA_2"/>
    <property type="match status" value="3"/>
</dbReference>
<accession>A0A8J2P8L0</accession>
<evidence type="ECO:0000256" key="6">
    <source>
        <dbReference type="ARBA" id="ARBA00023157"/>
    </source>
</evidence>
<dbReference type="GO" id="GO:0005886">
    <property type="term" value="C:plasma membrane"/>
    <property type="evidence" value="ECO:0007669"/>
    <property type="project" value="TreeGrafter"/>
</dbReference>
<feature type="disulfide bond" evidence="7">
    <location>
        <begin position="149"/>
        <end position="167"/>
    </location>
</feature>
<dbReference type="Proteomes" id="UP000708208">
    <property type="component" value="Unassembled WGS sequence"/>
</dbReference>
<dbReference type="AlphaFoldDB" id="A0A8J2P8L0"/>
<feature type="region of interest" description="Disordered" evidence="8">
    <location>
        <begin position="207"/>
        <end position="228"/>
    </location>
</feature>
<proteinExistence type="predicted"/>
<keyword evidence="3" id="KW-0677">Repeat</keyword>
<evidence type="ECO:0000256" key="3">
    <source>
        <dbReference type="ARBA" id="ARBA00022737"/>
    </source>
</evidence>
<evidence type="ECO:0000256" key="1">
    <source>
        <dbReference type="ARBA" id="ARBA00004167"/>
    </source>
</evidence>
<evidence type="ECO:0000256" key="5">
    <source>
        <dbReference type="ARBA" id="ARBA00023136"/>
    </source>
</evidence>
<reference evidence="10" key="1">
    <citation type="submission" date="2021-06" db="EMBL/GenBank/DDBJ databases">
        <authorList>
            <person name="Hodson N. C."/>
            <person name="Mongue J. A."/>
            <person name="Jaron S. K."/>
        </authorList>
    </citation>
    <scope>NUCLEOTIDE SEQUENCE</scope>
</reference>
<feature type="disulfide bond" evidence="7">
    <location>
        <begin position="142"/>
        <end position="154"/>
    </location>
</feature>
<dbReference type="SMART" id="SM00192">
    <property type="entry name" value="LDLa"/>
    <property type="match status" value="4"/>
</dbReference>
<dbReference type="InterPro" id="IPR023415">
    <property type="entry name" value="LDLR_class-A_CS"/>
</dbReference>
<keyword evidence="4" id="KW-1133">Transmembrane helix</keyword>
<dbReference type="Pfam" id="PF00057">
    <property type="entry name" value="Ldl_recept_a"/>
    <property type="match status" value="2"/>
</dbReference>
<dbReference type="CDD" id="cd00112">
    <property type="entry name" value="LDLa"/>
    <property type="match status" value="2"/>
</dbReference>
<sequence length="228" mass="25448">MSGKIHPLLIPAVVLVIVPLFIFAVEEPYCKKSFECKNGSDILCSYWVCDGVKDCHDGSDEEPQMCSLQNGGSLCDNGATWYPSHFKCDGFADCYDLSDEENECCHCTGFFCPAPPRKCIPFKEYKCDGYQDCPNVSEEKDCPCAGFLCNDGKCIPSFWECDGEADCSKAEDEYDCPPPALKGGIVSSVLVSDKKIKLREEKLIRESREGRSQKISKRLAKASRLWQK</sequence>
<comment type="caution">
    <text evidence="10">The sequence shown here is derived from an EMBL/GenBank/DDBJ whole genome shotgun (WGS) entry which is preliminary data.</text>
</comment>